<name>A0A6C0EWD2_9ZZZZ</name>
<dbReference type="PANTHER" id="PTHR46609">
    <property type="entry name" value="EXONUCLEASE, PHAGE-TYPE/RECB, C-TERMINAL DOMAIN-CONTAINING PROTEIN"/>
    <property type="match status" value="1"/>
</dbReference>
<protein>
    <recommendedName>
        <fullName evidence="1">YqaJ viral recombinase domain-containing protein</fullName>
    </recommendedName>
</protein>
<dbReference type="InterPro" id="IPR011335">
    <property type="entry name" value="Restrct_endonuc-II-like"/>
</dbReference>
<accession>A0A6C0EWD2</accession>
<evidence type="ECO:0000313" key="2">
    <source>
        <dbReference type="EMBL" id="QHT32550.1"/>
    </source>
</evidence>
<dbReference type="Pfam" id="PF09588">
    <property type="entry name" value="YqaJ"/>
    <property type="match status" value="1"/>
</dbReference>
<sequence length="512" mass="59144">MLLSELPELINIIDEIIIGEEKEVAFFSPDEEPKFIDMCLHLMYDFMDDNPTAISDPDFQEAMIENVKELLSMYTEFDFDNNILLNEDDEDDFDELIDVALELFYLHFIPPRSYLDTFHIHKSAAEKIIMACQITNLENKPQPQQRTPEWYDFRNNLITASNAYKAFENQSTQNQLIYEKCYSKQGGGNKSVSLTASVTTPAPAHINVNSPLHWGQKFEPVSVMYYEDKYQTKVQDFGCIQHEKYSFIGASPDGIVTDSSLPNYGRMLEIKNPVSREIDGTPIKEYWIQMQLQMETCDLNECDFLETKFVEYEAESVFVEDGDFLTSSKGELKGIIMYFSNRDGNPHYVYKPLQMIKEYFEEIWEPMIIEENVNKGYTWIKNICWRLEEVSCVLVLRNNKWFEDNIGALQDIWKTIEKERISGYTHRAPNKRVKKTEVFEPVQGCLLNVNKENGKIEINLTSMQASTIPNFNNIVKIRTESFDETKLIYEVNAGSSNSGPGCGPRNKSSGVL</sequence>
<dbReference type="InterPro" id="IPR011604">
    <property type="entry name" value="PDDEXK-like_dom_sf"/>
</dbReference>
<dbReference type="EMBL" id="MN738944">
    <property type="protein sequence ID" value="QHT32550.1"/>
    <property type="molecule type" value="Genomic_DNA"/>
</dbReference>
<dbReference type="InterPro" id="IPR051703">
    <property type="entry name" value="NF-kappa-B_Signaling_Reg"/>
</dbReference>
<proteinExistence type="predicted"/>
<dbReference type="CDD" id="cd22343">
    <property type="entry name" value="PDDEXK_lambda_exonuclease-like"/>
    <property type="match status" value="1"/>
</dbReference>
<dbReference type="Gene3D" id="3.90.320.10">
    <property type="match status" value="1"/>
</dbReference>
<dbReference type="InterPro" id="IPR019080">
    <property type="entry name" value="YqaJ_viral_recombinase"/>
</dbReference>
<organism evidence="2">
    <name type="scientific">viral metagenome</name>
    <dbReference type="NCBI Taxonomy" id="1070528"/>
    <lineage>
        <taxon>unclassified sequences</taxon>
        <taxon>metagenomes</taxon>
        <taxon>organismal metagenomes</taxon>
    </lineage>
</organism>
<evidence type="ECO:0000259" key="1">
    <source>
        <dbReference type="Pfam" id="PF09588"/>
    </source>
</evidence>
<feature type="domain" description="YqaJ viral recombinase" evidence="1">
    <location>
        <begin position="149"/>
        <end position="297"/>
    </location>
</feature>
<dbReference type="PANTHER" id="PTHR46609:SF8">
    <property type="entry name" value="YQAJ VIRAL RECOMBINASE DOMAIN-CONTAINING PROTEIN"/>
    <property type="match status" value="1"/>
</dbReference>
<reference evidence="2" key="1">
    <citation type="journal article" date="2020" name="Nature">
        <title>Giant virus diversity and host interactions through global metagenomics.</title>
        <authorList>
            <person name="Schulz F."/>
            <person name="Roux S."/>
            <person name="Paez-Espino D."/>
            <person name="Jungbluth S."/>
            <person name="Walsh D.A."/>
            <person name="Denef V.J."/>
            <person name="McMahon K.D."/>
            <person name="Konstantinidis K.T."/>
            <person name="Eloe-Fadrosh E.A."/>
            <person name="Kyrpides N.C."/>
            <person name="Woyke T."/>
        </authorList>
    </citation>
    <scope>NUCLEOTIDE SEQUENCE</scope>
    <source>
        <strain evidence="2">GVMAG-M-3300009161-30</strain>
    </source>
</reference>
<dbReference type="SUPFAM" id="SSF52980">
    <property type="entry name" value="Restriction endonuclease-like"/>
    <property type="match status" value="1"/>
</dbReference>
<dbReference type="AlphaFoldDB" id="A0A6C0EWD2"/>